<reference evidence="4 5" key="1">
    <citation type="submission" date="2020-08" db="EMBL/GenBank/DDBJ databases">
        <title>Amycolatopsis echigonensis JCM 21831.</title>
        <authorList>
            <person name="Tedsree N."/>
            <person name="Kuncharoen N."/>
            <person name="Likhitwitayawuid K."/>
            <person name="Tanasupawat S."/>
        </authorList>
    </citation>
    <scope>NUCLEOTIDE SEQUENCE [LARGE SCALE GENOMIC DNA]</scope>
    <source>
        <strain evidence="4 5">JCM 21831</strain>
    </source>
</reference>
<dbReference type="Proteomes" id="UP000550260">
    <property type="component" value="Unassembled WGS sequence"/>
</dbReference>
<dbReference type="InterPro" id="IPR008920">
    <property type="entry name" value="TF_FadR/GntR_C"/>
</dbReference>
<dbReference type="Gene3D" id="1.20.120.530">
    <property type="entry name" value="GntR ligand-binding domain-like"/>
    <property type="match status" value="1"/>
</dbReference>
<evidence type="ECO:0000313" key="4">
    <source>
        <dbReference type="EMBL" id="MBB2504005.1"/>
    </source>
</evidence>
<dbReference type="SUPFAM" id="SSF48008">
    <property type="entry name" value="GntR ligand-binding domain-like"/>
    <property type="match status" value="1"/>
</dbReference>
<comment type="caution">
    <text evidence="4">The sequence shown here is derived from an EMBL/GenBank/DDBJ whole genome shotgun (WGS) entry which is preliminary data.</text>
</comment>
<dbReference type="AlphaFoldDB" id="A0A8E1W5J4"/>
<evidence type="ECO:0000256" key="1">
    <source>
        <dbReference type="ARBA" id="ARBA00023015"/>
    </source>
</evidence>
<dbReference type="GO" id="GO:0003677">
    <property type="term" value="F:DNA binding"/>
    <property type="evidence" value="ECO:0007669"/>
    <property type="project" value="UniProtKB-KW"/>
</dbReference>
<dbReference type="EMBL" id="JACJHR010000064">
    <property type="protein sequence ID" value="MBB2504005.1"/>
    <property type="molecule type" value="Genomic_DNA"/>
</dbReference>
<protein>
    <recommendedName>
        <fullName evidence="6">FCD domain-containing protein</fullName>
    </recommendedName>
</protein>
<sequence length="32" mass="3577">MVEALCDRDPDGAGEEMRKHLQHVANSLLGRQ</sequence>
<keyword evidence="1" id="KW-0805">Transcription regulation</keyword>
<accession>A0A8E1W5J4</accession>
<evidence type="ECO:0000313" key="5">
    <source>
        <dbReference type="Proteomes" id="UP000550260"/>
    </source>
</evidence>
<name>A0A8E1W5J4_9PSEU</name>
<evidence type="ECO:0000256" key="3">
    <source>
        <dbReference type="ARBA" id="ARBA00023163"/>
    </source>
</evidence>
<keyword evidence="2" id="KW-0238">DNA-binding</keyword>
<keyword evidence="3" id="KW-0804">Transcription</keyword>
<gene>
    <name evidence="4" type="ORF">H5411_33295</name>
</gene>
<proteinExistence type="predicted"/>
<evidence type="ECO:0000256" key="2">
    <source>
        <dbReference type="ARBA" id="ARBA00023125"/>
    </source>
</evidence>
<evidence type="ECO:0008006" key="6">
    <source>
        <dbReference type="Google" id="ProtNLM"/>
    </source>
</evidence>
<organism evidence="4 5">
    <name type="scientific">Amycolatopsis echigonensis</name>
    <dbReference type="NCBI Taxonomy" id="2576905"/>
    <lineage>
        <taxon>Bacteria</taxon>
        <taxon>Bacillati</taxon>
        <taxon>Actinomycetota</taxon>
        <taxon>Actinomycetes</taxon>
        <taxon>Pseudonocardiales</taxon>
        <taxon>Pseudonocardiaceae</taxon>
        <taxon>Amycolatopsis</taxon>
    </lineage>
</organism>